<dbReference type="AlphaFoldDB" id="A0A6H9YPV9"/>
<evidence type="ECO:0000256" key="2">
    <source>
        <dbReference type="ARBA" id="ARBA00022679"/>
    </source>
</evidence>
<dbReference type="InterPro" id="IPR029063">
    <property type="entry name" value="SAM-dependent_MTases_sf"/>
</dbReference>
<dbReference type="EMBL" id="WBMT01000019">
    <property type="protein sequence ID" value="KAB2343461.1"/>
    <property type="molecule type" value="Genomic_DNA"/>
</dbReference>
<comment type="caution">
    <text evidence="3">The sequence shown here is derived from an EMBL/GenBank/DDBJ whole genome shotgun (WGS) entry which is preliminary data.</text>
</comment>
<keyword evidence="2 3" id="KW-0808">Transferase</keyword>
<dbReference type="Gene3D" id="3.40.50.150">
    <property type="entry name" value="Vaccinia Virus protein VP39"/>
    <property type="match status" value="1"/>
</dbReference>
<dbReference type="Proteomes" id="UP000468735">
    <property type="component" value="Unassembled WGS sequence"/>
</dbReference>
<dbReference type="SUPFAM" id="SSF53335">
    <property type="entry name" value="S-adenosyl-L-methionine-dependent methyltransferases"/>
    <property type="match status" value="1"/>
</dbReference>
<organism evidence="3 4">
    <name type="scientific">Actinomadura rudentiformis</name>
    <dbReference type="NCBI Taxonomy" id="359158"/>
    <lineage>
        <taxon>Bacteria</taxon>
        <taxon>Bacillati</taxon>
        <taxon>Actinomycetota</taxon>
        <taxon>Actinomycetes</taxon>
        <taxon>Streptosporangiales</taxon>
        <taxon>Thermomonosporaceae</taxon>
        <taxon>Actinomadura</taxon>
    </lineage>
</organism>
<evidence type="ECO:0000313" key="3">
    <source>
        <dbReference type="EMBL" id="KAB2343461.1"/>
    </source>
</evidence>
<protein>
    <submittedName>
        <fullName evidence="3">Class I SAM-dependent methyltransferase</fullName>
    </submittedName>
</protein>
<sequence>MPAPNMPAPTMPADLLRYAKSSKGFMPVNEGQALYETAVDYGSRQGEAATLLEVGTYCGKSAIYLGAAARHTGATVVTVDHHHGSEENQAGWEHHDPSLVDPCTGRMDTLPTFRKNIGAAGLEDVVVAIVGQSRTVARLWRTPLALLFIDGGHAEEHAQADYRGWTPWVAVGGALVIHDVFPDPADGGQAPYHLYLRALASGAFEERRVEGSLRVLERVNENDPVARA</sequence>
<dbReference type="GO" id="GO:0071770">
    <property type="term" value="P:DIM/DIP cell wall layer assembly"/>
    <property type="evidence" value="ECO:0007669"/>
    <property type="project" value="TreeGrafter"/>
</dbReference>
<keyword evidence="4" id="KW-1185">Reference proteome</keyword>
<name>A0A6H9YPV9_9ACTN</name>
<gene>
    <name evidence="3" type="ORF">F8566_34645</name>
</gene>
<accession>A0A6H9YPV9</accession>
<proteinExistence type="predicted"/>
<dbReference type="Pfam" id="PF13578">
    <property type="entry name" value="Methyltransf_24"/>
    <property type="match status" value="1"/>
</dbReference>
<keyword evidence="1 3" id="KW-0489">Methyltransferase</keyword>
<dbReference type="PANTHER" id="PTHR40048:SF1">
    <property type="entry name" value="RHAMNOSYL O-METHYLTRANSFERASE"/>
    <property type="match status" value="1"/>
</dbReference>
<evidence type="ECO:0000313" key="4">
    <source>
        <dbReference type="Proteomes" id="UP000468735"/>
    </source>
</evidence>
<dbReference type="GO" id="GO:0032259">
    <property type="term" value="P:methylation"/>
    <property type="evidence" value="ECO:0007669"/>
    <property type="project" value="UniProtKB-KW"/>
</dbReference>
<evidence type="ECO:0000256" key="1">
    <source>
        <dbReference type="ARBA" id="ARBA00022603"/>
    </source>
</evidence>
<dbReference type="GO" id="GO:0008168">
    <property type="term" value="F:methyltransferase activity"/>
    <property type="evidence" value="ECO:0007669"/>
    <property type="project" value="UniProtKB-KW"/>
</dbReference>
<reference evidence="3 4" key="1">
    <citation type="submission" date="2019-09" db="EMBL/GenBank/DDBJ databases">
        <title>Actinomadura physcomitrii sp. nov., a novel actinomycete isolated from moss [Physcomitrium sphaericum (Ludw) Fuernr].</title>
        <authorList>
            <person name="Zhuang X."/>
            <person name="Liu C."/>
        </authorList>
    </citation>
    <scope>NUCLEOTIDE SEQUENCE [LARGE SCALE GENOMIC DNA]</scope>
    <source>
        <strain evidence="3 4">HMC1</strain>
    </source>
</reference>
<dbReference type="GO" id="GO:0005886">
    <property type="term" value="C:plasma membrane"/>
    <property type="evidence" value="ECO:0007669"/>
    <property type="project" value="TreeGrafter"/>
</dbReference>
<dbReference type="PANTHER" id="PTHR40048">
    <property type="entry name" value="RHAMNOSYL O-METHYLTRANSFERASE"/>
    <property type="match status" value="1"/>
</dbReference>
<dbReference type="OrthoDB" id="240750at2"/>